<comment type="caution">
    <text evidence="2">The sequence shown here is derived from an EMBL/GenBank/DDBJ whole genome shotgun (WGS) entry which is preliminary data.</text>
</comment>
<dbReference type="EMBL" id="MPZV01000004">
    <property type="protein sequence ID" value="OOY23199.1"/>
    <property type="molecule type" value="Genomic_DNA"/>
</dbReference>
<dbReference type="PROSITE" id="PS51257">
    <property type="entry name" value="PROKAR_LIPOPROTEIN"/>
    <property type="match status" value="1"/>
</dbReference>
<dbReference type="Proteomes" id="UP000190787">
    <property type="component" value="Unassembled WGS sequence"/>
</dbReference>
<evidence type="ECO:0000256" key="1">
    <source>
        <dbReference type="SAM" id="MobiDB-lite"/>
    </source>
</evidence>
<feature type="compositionally biased region" description="Polar residues" evidence="1">
    <location>
        <begin position="43"/>
        <end position="57"/>
    </location>
</feature>
<proteinExistence type="predicted"/>
<name>A0ABX3MV77_9RHOB</name>
<feature type="region of interest" description="Disordered" evidence="1">
    <location>
        <begin position="120"/>
        <end position="145"/>
    </location>
</feature>
<evidence type="ECO:0008006" key="4">
    <source>
        <dbReference type="Google" id="ProtNLM"/>
    </source>
</evidence>
<dbReference type="RefSeq" id="WP_078606030.1">
    <property type="nucleotide sequence ID" value="NZ_MPZV01000004.1"/>
</dbReference>
<reference evidence="2 3" key="1">
    <citation type="submission" date="2016-11" db="EMBL/GenBank/DDBJ databases">
        <title>A multilocus sequence analysis scheme for characterization of bacteria in the genus Thioclava.</title>
        <authorList>
            <person name="Liu Y."/>
            <person name="Shao Z."/>
        </authorList>
    </citation>
    <scope>NUCLEOTIDE SEQUENCE [LARGE SCALE GENOMIC DNA]</scope>
    <source>
        <strain evidence="2 3">TAW-CT134</strain>
    </source>
</reference>
<accession>A0ABX3MV77</accession>
<organism evidence="2 3">
    <name type="scientific">Thioclava sediminum</name>
    <dbReference type="NCBI Taxonomy" id="1915319"/>
    <lineage>
        <taxon>Bacteria</taxon>
        <taxon>Pseudomonadati</taxon>
        <taxon>Pseudomonadota</taxon>
        <taxon>Alphaproteobacteria</taxon>
        <taxon>Rhodobacterales</taxon>
        <taxon>Paracoccaceae</taxon>
        <taxon>Thioclava</taxon>
    </lineage>
</organism>
<keyword evidence="3" id="KW-1185">Reference proteome</keyword>
<feature type="compositionally biased region" description="Low complexity" evidence="1">
    <location>
        <begin position="120"/>
        <end position="136"/>
    </location>
</feature>
<feature type="compositionally biased region" description="Low complexity" evidence="1">
    <location>
        <begin position="90"/>
        <end position="108"/>
    </location>
</feature>
<evidence type="ECO:0000313" key="3">
    <source>
        <dbReference type="Proteomes" id="UP000190787"/>
    </source>
</evidence>
<feature type="region of interest" description="Disordered" evidence="1">
    <location>
        <begin position="16"/>
        <end position="108"/>
    </location>
</feature>
<feature type="compositionally biased region" description="Polar residues" evidence="1">
    <location>
        <begin position="66"/>
        <end position="79"/>
    </location>
</feature>
<protein>
    <recommendedName>
        <fullName evidence="4">Excalibur calcium-binding domain-containing protein</fullName>
    </recommendedName>
</protein>
<sequence>MKQALAILGSVLALSGCISSTPDSGPEARREAELRGQPIVPPSAQSVLPTDNGTTNPDAPGAPLNATGTAMPGTTNALSAPTIDAGGTIGDDPSTSASSSNGGDNSGAAIGADAMAALQQTDASNSTAGSSATASSPGFDTTASSSLATAPVAQNTISNQDSSGPNLAAYALSVSNRPGDSVYKRSGIKLTSASKACAKYTSADQAQRAFLSAGGPQKDRLNLDPDGDGFACGWDPTPFQQARQ</sequence>
<evidence type="ECO:0000313" key="2">
    <source>
        <dbReference type="EMBL" id="OOY23199.1"/>
    </source>
</evidence>
<feature type="region of interest" description="Disordered" evidence="1">
    <location>
        <begin position="225"/>
        <end position="244"/>
    </location>
</feature>
<gene>
    <name evidence="2" type="ORF">BMI91_17310</name>
</gene>